<feature type="domain" description="Endoribonuclease YicC-like C-terminal" evidence="7">
    <location>
        <begin position="181"/>
        <end position="298"/>
    </location>
</feature>
<dbReference type="Pfam" id="PF08340">
    <property type="entry name" value="YicC-like_C"/>
    <property type="match status" value="1"/>
</dbReference>
<name>A0A0N7M157_9RHOB</name>
<evidence type="ECO:0008006" key="10">
    <source>
        <dbReference type="Google" id="ProtNLM"/>
    </source>
</evidence>
<dbReference type="Proteomes" id="UP000052022">
    <property type="component" value="Unassembled WGS sequence"/>
</dbReference>
<keyword evidence="3" id="KW-0255">Endonuclease</keyword>
<evidence type="ECO:0000256" key="2">
    <source>
        <dbReference type="ARBA" id="ARBA00022722"/>
    </source>
</evidence>
<comment type="cofactor">
    <cofactor evidence="1">
        <name>a divalent metal cation</name>
        <dbReference type="ChEBI" id="CHEBI:60240"/>
    </cofactor>
</comment>
<evidence type="ECO:0000256" key="4">
    <source>
        <dbReference type="ARBA" id="ARBA00022801"/>
    </source>
</evidence>
<dbReference type="InterPro" id="IPR013527">
    <property type="entry name" value="YicC-like_N"/>
</dbReference>
<accession>A0A0N7M157</accession>
<organism evidence="8 9">
    <name type="scientific">Tritonibacter multivorans</name>
    <dbReference type="NCBI Taxonomy" id="928856"/>
    <lineage>
        <taxon>Bacteria</taxon>
        <taxon>Pseudomonadati</taxon>
        <taxon>Pseudomonadota</taxon>
        <taxon>Alphaproteobacteria</taxon>
        <taxon>Rhodobacterales</taxon>
        <taxon>Paracoccaceae</taxon>
        <taxon>Tritonibacter</taxon>
    </lineage>
</organism>
<reference evidence="8 9" key="1">
    <citation type="submission" date="2015-09" db="EMBL/GenBank/DDBJ databases">
        <authorList>
            <consortium name="Swine Surveillance"/>
        </authorList>
    </citation>
    <scope>NUCLEOTIDE SEQUENCE [LARGE SCALE GENOMIC DNA]</scope>
    <source>
        <strain evidence="8 9">CECT 7557</strain>
    </source>
</reference>
<evidence type="ECO:0000313" key="9">
    <source>
        <dbReference type="Proteomes" id="UP000052022"/>
    </source>
</evidence>
<keyword evidence="9" id="KW-1185">Reference proteome</keyword>
<dbReference type="GO" id="GO:0004521">
    <property type="term" value="F:RNA endonuclease activity"/>
    <property type="evidence" value="ECO:0007669"/>
    <property type="project" value="InterPro"/>
</dbReference>
<keyword evidence="2" id="KW-0540">Nuclease</keyword>
<dbReference type="InterPro" id="IPR013551">
    <property type="entry name" value="YicC-like_C"/>
</dbReference>
<evidence type="ECO:0000259" key="7">
    <source>
        <dbReference type="Pfam" id="PF08340"/>
    </source>
</evidence>
<dbReference type="InterPro" id="IPR005229">
    <property type="entry name" value="YicC/YloC-like"/>
</dbReference>
<dbReference type="AlphaFoldDB" id="A0A0N7M157"/>
<dbReference type="EMBL" id="CYSD01000043">
    <property type="protein sequence ID" value="CUH82337.1"/>
    <property type="molecule type" value="Genomic_DNA"/>
</dbReference>
<dbReference type="PANTHER" id="PTHR30636:SF3">
    <property type="entry name" value="UPF0701 PROTEIN YICC"/>
    <property type="match status" value="1"/>
</dbReference>
<dbReference type="OrthoDB" id="9771229at2"/>
<gene>
    <name evidence="8" type="ORF">TRM7557_03883</name>
</gene>
<dbReference type="STRING" id="928856.SAMN04488049_105229"/>
<dbReference type="PANTHER" id="PTHR30636">
    <property type="entry name" value="UPF0701 PROTEIN YICC"/>
    <property type="match status" value="1"/>
</dbReference>
<evidence type="ECO:0000313" key="8">
    <source>
        <dbReference type="EMBL" id="CUH82337.1"/>
    </source>
</evidence>
<sequence>MSLKSMTGFAAAQGAYGIYTWSWDIRSVNAKGLDLRLRVPDWLEGFENALKKKMGVELGRGNVNLALRLSRAEEEGAHLQVNAAALEGALAAVSAVQKAAEAAGTALSLPSATEVLAMRGVLEIAQTEQDTAPLIEALLSQFDSLFADFINSRSEEGAALQAVLMGQLDQVAQLRLDAIAHAETRKDLIRDSLQAALARVMDNADGADPERVAQELALLAVKADVTEELDRLAAHIDAARKLVTNGGHVGRKLDFLMQEFNREANTLCSKAQNADLTAVGLELKTVIDQMREQVQNIE</sequence>
<dbReference type="Pfam" id="PF03755">
    <property type="entry name" value="YicC-like_N"/>
    <property type="match status" value="1"/>
</dbReference>
<protein>
    <recommendedName>
        <fullName evidence="10">YicC-like family, N-terminal region</fullName>
    </recommendedName>
</protein>
<feature type="domain" description="Endoribonuclease YicC-like N-terminal" evidence="6">
    <location>
        <begin position="3"/>
        <end position="161"/>
    </location>
</feature>
<proteinExistence type="inferred from homology"/>
<evidence type="ECO:0000256" key="3">
    <source>
        <dbReference type="ARBA" id="ARBA00022759"/>
    </source>
</evidence>
<comment type="similarity">
    <text evidence="5">Belongs to the YicC/YloC family.</text>
</comment>
<evidence type="ECO:0000256" key="5">
    <source>
        <dbReference type="ARBA" id="ARBA00035648"/>
    </source>
</evidence>
<dbReference type="GO" id="GO:0016787">
    <property type="term" value="F:hydrolase activity"/>
    <property type="evidence" value="ECO:0007669"/>
    <property type="project" value="UniProtKB-KW"/>
</dbReference>
<evidence type="ECO:0000259" key="6">
    <source>
        <dbReference type="Pfam" id="PF03755"/>
    </source>
</evidence>
<keyword evidence="4" id="KW-0378">Hydrolase</keyword>
<dbReference type="NCBIfam" id="TIGR00255">
    <property type="entry name" value="YicC/YloC family endoribonuclease"/>
    <property type="match status" value="1"/>
</dbReference>
<evidence type="ECO:0000256" key="1">
    <source>
        <dbReference type="ARBA" id="ARBA00001968"/>
    </source>
</evidence>
<dbReference type="RefSeq" id="WP_058291849.1">
    <property type="nucleotide sequence ID" value="NZ_CYSD01000043.1"/>
</dbReference>